<sequence length="266" mass="29403">MIPIPPHTATPPPSPSEIPQEGLWRITSDDITAPPEGPWSPDDIPQPSISKVHDAPEYEISKLEHLAHMSCFHLVSNALCAGAYVCCVWFPQPFSSSGAHLMLLLVEFAPILMLGTSVGQLDASMWLPKPSVSSTTHFGPPALNALPDSSFEELLSRESGGGTMIIKLIKAWKASLDKKRDLITSLAEVQSEIEDYKGDISTMLKKKKTAMHANNYYYHGHFVDKLTTIGQFKEEVSRVTLKPFSWTYGPEKEKTYAVSLVTPMHN</sequence>
<dbReference type="OrthoDB" id="2690797at2759"/>
<reference evidence="3 4" key="1">
    <citation type="submission" date="2014-04" db="EMBL/GenBank/DDBJ databases">
        <authorList>
            <consortium name="DOE Joint Genome Institute"/>
            <person name="Kuo A."/>
            <person name="Kohler A."/>
            <person name="Nagy L.G."/>
            <person name="Floudas D."/>
            <person name="Copeland A."/>
            <person name="Barry K.W."/>
            <person name="Cichocki N."/>
            <person name="Veneault-Fourrey C."/>
            <person name="LaButti K."/>
            <person name="Lindquist E.A."/>
            <person name="Lipzen A."/>
            <person name="Lundell T."/>
            <person name="Morin E."/>
            <person name="Murat C."/>
            <person name="Sun H."/>
            <person name="Tunlid A."/>
            <person name="Henrissat B."/>
            <person name="Grigoriev I.V."/>
            <person name="Hibbett D.S."/>
            <person name="Martin F."/>
            <person name="Nordberg H.P."/>
            <person name="Cantor M.N."/>
            <person name="Hua S.X."/>
        </authorList>
    </citation>
    <scope>NUCLEOTIDE SEQUENCE [LARGE SCALE GENOMIC DNA]</scope>
    <source>
        <strain evidence="3 4">Foug A</strain>
    </source>
</reference>
<accession>A0A0C3E8A5</accession>
<evidence type="ECO:0000256" key="1">
    <source>
        <dbReference type="SAM" id="Coils"/>
    </source>
</evidence>
<keyword evidence="1" id="KW-0175">Coiled coil</keyword>
<dbReference type="EMBL" id="KN822029">
    <property type="protein sequence ID" value="KIM64226.1"/>
    <property type="molecule type" value="Genomic_DNA"/>
</dbReference>
<protein>
    <submittedName>
        <fullName evidence="3">Uncharacterized protein</fullName>
    </submittedName>
</protein>
<name>A0A0C3E8A5_9AGAM</name>
<evidence type="ECO:0000256" key="2">
    <source>
        <dbReference type="SAM" id="MobiDB-lite"/>
    </source>
</evidence>
<gene>
    <name evidence="3" type="ORF">SCLCIDRAFT_23582</name>
</gene>
<keyword evidence="4" id="KW-1185">Reference proteome</keyword>
<reference evidence="4" key="2">
    <citation type="submission" date="2015-01" db="EMBL/GenBank/DDBJ databases">
        <title>Evolutionary Origins and Diversification of the Mycorrhizal Mutualists.</title>
        <authorList>
            <consortium name="DOE Joint Genome Institute"/>
            <consortium name="Mycorrhizal Genomics Consortium"/>
            <person name="Kohler A."/>
            <person name="Kuo A."/>
            <person name="Nagy L.G."/>
            <person name="Floudas D."/>
            <person name="Copeland A."/>
            <person name="Barry K.W."/>
            <person name="Cichocki N."/>
            <person name="Veneault-Fourrey C."/>
            <person name="LaButti K."/>
            <person name="Lindquist E.A."/>
            <person name="Lipzen A."/>
            <person name="Lundell T."/>
            <person name="Morin E."/>
            <person name="Murat C."/>
            <person name="Riley R."/>
            <person name="Ohm R."/>
            <person name="Sun H."/>
            <person name="Tunlid A."/>
            <person name="Henrissat B."/>
            <person name="Grigoriev I.V."/>
            <person name="Hibbett D.S."/>
            <person name="Martin F."/>
        </authorList>
    </citation>
    <scope>NUCLEOTIDE SEQUENCE [LARGE SCALE GENOMIC DNA]</scope>
    <source>
        <strain evidence="4">Foug A</strain>
    </source>
</reference>
<proteinExistence type="predicted"/>
<evidence type="ECO:0000313" key="3">
    <source>
        <dbReference type="EMBL" id="KIM64226.1"/>
    </source>
</evidence>
<dbReference type="InParanoid" id="A0A0C3E8A5"/>
<organism evidence="3 4">
    <name type="scientific">Scleroderma citrinum Foug A</name>
    <dbReference type="NCBI Taxonomy" id="1036808"/>
    <lineage>
        <taxon>Eukaryota</taxon>
        <taxon>Fungi</taxon>
        <taxon>Dikarya</taxon>
        <taxon>Basidiomycota</taxon>
        <taxon>Agaricomycotina</taxon>
        <taxon>Agaricomycetes</taxon>
        <taxon>Agaricomycetidae</taxon>
        <taxon>Boletales</taxon>
        <taxon>Sclerodermatineae</taxon>
        <taxon>Sclerodermataceae</taxon>
        <taxon>Scleroderma</taxon>
    </lineage>
</organism>
<feature type="coiled-coil region" evidence="1">
    <location>
        <begin position="179"/>
        <end position="206"/>
    </location>
</feature>
<dbReference type="HOGENOM" id="CLU_1046481_0_0_1"/>
<evidence type="ECO:0000313" key="4">
    <source>
        <dbReference type="Proteomes" id="UP000053989"/>
    </source>
</evidence>
<dbReference type="AlphaFoldDB" id="A0A0C3E8A5"/>
<dbReference type="Proteomes" id="UP000053989">
    <property type="component" value="Unassembled WGS sequence"/>
</dbReference>
<feature type="region of interest" description="Disordered" evidence="2">
    <location>
        <begin position="1"/>
        <end position="44"/>
    </location>
</feature>
<feature type="compositionally biased region" description="Pro residues" evidence="2">
    <location>
        <begin position="1"/>
        <end position="16"/>
    </location>
</feature>